<dbReference type="Proteomes" id="UP000582659">
    <property type="component" value="Unassembled WGS sequence"/>
</dbReference>
<dbReference type="PROSITE" id="PS51767">
    <property type="entry name" value="PEPTIDASE_A1"/>
    <property type="match status" value="1"/>
</dbReference>
<protein>
    <submittedName>
        <fullName evidence="3">(pine wood nematode) hypothetical protein</fullName>
    </submittedName>
    <submittedName>
        <fullName evidence="6">Peptidase A1 domain-containing protein</fullName>
    </submittedName>
</protein>
<gene>
    <name evidence="3" type="ORF">BXYJ_LOCUS2339</name>
</gene>
<dbReference type="SUPFAM" id="SSF50630">
    <property type="entry name" value="Acid proteases"/>
    <property type="match status" value="1"/>
</dbReference>
<dbReference type="Gene3D" id="2.40.70.10">
    <property type="entry name" value="Acid Proteases"/>
    <property type="match status" value="1"/>
</dbReference>
<evidence type="ECO:0000313" key="6">
    <source>
        <dbReference type="WBParaSite" id="BXY_0667900.1"/>
    </source>
</evidence>
<evidence type="ECO:0000313" key="5">
    <source>
        <dbReference type="Proteomes" id="UP000659654"/>
    </source>
</evidence>
<dbReference type="EMBL" id="CAJFDI010000001">
    <property type="protein sequence ID" value="CAD5211259.1"/>
    <property type="molecule type" value="Genomic_DNA"/>
</dbReference>
<proteinExistence type="predicted"/>
<sequence>MLKPLNFPFIFLLLQIGHSFGYDFYINVTLPTVKNGVRPFIVDTTFRTSFVMDYKTFNGTLDELSTYNPDDSYSFDNKTRPYSTWAKTSTGDKPISGYLANEAFEILPQKGVRHDFGIITKPGTEDVVTTLDGNTRIGRLGFYEASRYSPSILFHWLPKFKEQRVCVHITESEDRSVKQSVVAIGVKLPEGRLITKYNDKYNYGWTRIPIGDFRIDGADTKFASSKAIIDTASSKITLPYWTFDRLVQILDAKKNNETGEWTVRCDKIKTFGFSLAYKPFEIPFERLVYREKPGSRLCRLLFGRGADLTYLGVPAFINTGVCMNHENRDLHIYDSSYKKDSPIFADAKDYGGFVGSHGY</sequence>
<feature type="domain" description="Peptidase A1" evidence="2">
    <location>
        <begin position="24"/>
        <end position="333"/>
    </location>
</feature>
<evidence type="ECO:0000259" key="2">
    <source>
        <dbReference type="PROSITE" id="PS51767"/>
    </source>
</evidence>
<keyword evidence="1" id="KW-0732">Signal</keyword>
<dbReference type="WBParaSite" id="BXY_0667900.1">
    <property type="protein sequence ID" value="BXY_0667900.1"/>
    <property type="gene ID" value="BXY_0667900"/>
</dbReference>
<reference evidence="3" key="2">
    <citation type="submission" date="2020-09" db="EMBL/GenBank/DDBJ databases">
        <authorList>
            <person name="Kikuchi T."/>
        </authorList>
    </citation>
    <scope>NUCLEOTIDE SEQUENCE</scope>
    <source>
        <strain evidence="3">Ka4C1</strain>
    </source>
</reference>
<evidence type="ECO:0000313" key="4">
    <source>
        <dbReference type="Proteomes" id="UP000095284"/>
    </source>
</evidence>
<evidence type="ECO:0000313" key="3">
    <source>
        <dbReference type="EMBL" id="CAD5211259.1"/>
    </source>
</evidence>
<name>A0A1I7S104_BURXY</name>
<evidence type="ECO:0000256" key="1">
    <source>
        <dbReference type="SAM" id="SignalP"/>
    </source>
</evidence>
<dbReference type="Proteomes" id="UP000659654">
    <property type="component" value="Unassembled WGS sequence"/>
</dbReference>
<accession>A0A1I7S104</accession>
<keyword evidence="5" id="KW-1185">Reference proteome</keyword>
<feature type="signal peptide" evidence="1">
    <location>
        <begin position="1"/>
        <end position="21"/>
    </location>
</feature>
<feature type="chain" id="PRO_5035359665" evidence="1">
    <location>
        <begin position="22"/>
        <end position="359"/>
    </location>
</feature>
<dbReference type="Pfam" id="PF00026">
    <property type="entry name" value="Asp"/>
    <property type="match status" value="1"/>
</dbReference>
<organism evidence="4 6">
    <name type="scientific">Bursaphelenchus xylophilus</name>
    <name type="common">Pinewood nematode worm</name>
    <name type="synonym">Aphelenchoides xylophilus</name>
    <dbReference type="NCBI Taxonomy" id="6326"/>
    <lineage>
        <taxon>Eukaryota</taxon>
        <taxon>Metazoa</taxon>
        <taxon>Ecdysozoa</taxon>
        <taxon>Nematoda</taxon>
        <taxon>Chromadorea</taxon>
        <taxon>Rhabditida</taxon>
        <taxon>Tylenchina</taxon>
        <taxon>Tylenchomorpha</taxon>
        <taxon>Aphelenchoidea</taxon>
        <taxon>Aphelenchoididae</taxon>
        <taxon>Bursaphelenchus</taxon>
    </lineage>
</organism>
<dbReference type="OrthoDB" id="10462060at2759"/>
<dbReference type="EMBL" id="CAJFCV020000001">
    <property type="protein sequence ID" value="CAG9087965.1"/>
    <property type="molecule type" value="Genomic_DNA"/>
</dbReference>
<dbReference type="Proteomes" id="UP000095284">
    <property type="component" value="Unplaced"/>
</dbReference>
<dbReference type="InterPro" id="IPR033121">
    <property type="entry name" value="PEPTIDASE_A1"/>
</dbReference>
<dbReference type="InterPro" id="IPR021109">
    <property type="entry name" value="Peptidase_aspartic_dom_sf"/>
</dbReference>
<dbReference type="SMR" id="A0A1I7S104"/>
<dbReference type="AlphaFoldDB" id="A0A1I7S104"/>
<reference evidence="6" key="1">
    <citation type="submission" date="2016-11" db="UniProtKB">
        <authorList>
            <consortium name="WormBaseParasite"/>
        </authorList>
    </citation>
    <scope>IDENTIFICATION</scope>
</reference>